<feature type="binding site" evidence="3">
    <location>
        <position position="290"/>
    </location>
    <ligand>
        <name>Zn(2+)</name>
        <dbReference type="ChEBI" id="CHEBI:29105"/>
    </ligand>
</feature>
<reference evidence="6 7" key="1">
    <citation type="submission" date="2024-04" db="EMBL/GenBank/DDBJ databases">
        <authorList>
            <consortium name="Genoscope - CEA"/>
            <person name="William W."/>
        </authorList>
    </citation>
    <scope>NUCLEOTIDE SEQUENCE [LARGE SCALE GENOMIC DNA]</scope>
</reference>
<keyword evidence="3" id="KW-0862">Zinc</keyword>
<keyword evidence="2" id="KW-0520">NAD</keyword>
<feature type="binding site" evidence="3">
    <location>
        <position position="251"/>
    </location>
    <ligand>
        <name>Zn(2+)</name>
        <dbReference type="ChEBI" id="CHEBI:29105"/>
    </ligand>
</feature>
<dbReference type="SUPFAM" id="SSF52467">
    <property type="entry name" value="DHS-like NAD/FAD-binding domain"/>
    <property type="match status" value="1"/>
</dbReference>
<dbReference type="PANTHER" id="PTHR11085">
    <property type="entry name" value="NAD-DEPENDENT PROTEIN DEACYLASE SIRTUIN-5, MITOCHONDRIAL-RELATED"/>
    <property type="match status" value="1"/>
</dbReference>
<proteinExistence type="predicted"/>
<evidence type="ECO:0000259" key="5">
    <source>
        <dbReference type="PROSITE" id="PS50305"/>
    </source>
</evidence>
<evidence type="ECO:0000256" key="4">
    <source>
        <dbReference type="SAM" id="MobiDB-lite"/>
    </source>
</evidence>
<protein>
    <recommendedName>
        <fullName evidence="5">Deacetylase sirtuin-type domain-containing protein</fullName>
    </recommendedName>
</protein>
<dbReference type="InterPro" id="IPR003000">
    <property type="entry name" value="Sirtuin"/>
</dbReference>
<dbReference type="GO" id="GO:0017136">
    <property type="term" value="F:histone deacetylase activity, NAD-dependent"/>
    <property type="evidence" value="ECO:0007669"/>
    <property type="project" value="TreeGrafter"/>
</dbReference>
<name>A0AAV2I6X2_LYMST</name>
<dbReference type="GO" id="GO:0070403">
    <property type="term" value="F:NAD+ binding"/>
    <property type="evidence" value="ECO:0007669"/>
    <property type="project" value="InterPro"/>
</dbReference>
<dbReference type="GO" id="GO:0005634">
    <property type="term" value="C:nucleus"/>
    <property type="evidence" value="ECO:0007669"/>
    <property type="project" value="TreeGrafter"/>
</dbReference>
<feature type="binding site" evidence="3">
    <location>
        <position position="295"/>
    </location>
    <ligand>
        <name>Zn(2+)</name>
        <dbReference type="ChEBI" id="CHEBI:29105"/>
    </ligand>
</feature>
<feature type="binding site" evidence="3">
    <location>
        <position position="254"/>
    </location>
    <ligand>
        <name>Zn(2+)</name>
        <dbReference type="ChEBI" id="CHEBI:29105"/>
    </ligand>
</feature>
<dbReference type="PANTHER" id="PTHR11085:SF10">
    <property type="entry name" value="NAD-DEPENDENT PROTEIN DEACYLASE SIRTUIN-5, MITOCHONDRIAL-RELATED"/>
    <property type="match status" value="1"/>
</dbReference>
<feature type="domain" description="Deacetylase sirtuin-type" evidence="5">
    <location>
        <begin position="129"/>
        <end position="406"/>
    </location>
</feature>
<keyword evidence="1" id="KW-0808">Transferase</keyword>
<sequence length="422" mass="47282">MNYAQQLKDKILKKFTKKTVSNDLQKMATSPSSPSITENECALKQCLKRSPINSMESRVEVKSFEPKSKSQTMLVNWKEGGAANFHYSCWDALLKSAADAYRPSQFHLSDLERTMILEARKTAELFDSHAKICGNAAHIAEILKVSHNCIAFTGAGISTAAGIGDFRGKDGKWTNQDKKKNFGSDSGQNTSRRLNLSELRPTYTHEALCKLLEMGLLKFIISQNTDGLHCLSGVPPEKLAELHGNSFVEKCEKCQTSYERTFGVRRRLSENCPPRPCLQCKLDHRTGRKCSQTGCDGCLMNTIINFGDHLESRVLKKAEVEAEKADAVLILGSTLMVSPAHYLVTKGPEPHRLIICNRQVTHYDEVCTRIGPDGEQLGSRVFGDCDNLMKELMKKILPAEELCRWEAGRTQRMKEYNKMRAA</sequence>
<evidence type="ECO:0000256" key="1">
    <source>
        <dbReference type="ARBA" id="ARBA00022679"/>
    </source>
</evidence>
<organism evidence="6 7">
    <name type="scientific">Lymnaea stagnalis</name>
    <name type="common">Great pond snail</name>
    <name type="synonym">Helix stagnalis</name>
    <dbReference type="NCBI Taxonomy" id="6523"/>
    <lineage>
        <taxon>Eukaryota</taxon>
        <taxon>Metazoa</taxon>
        <taxon>Spiralia</taxon>
        <taxon>Lophotrochozoa</taxon>
        <taxon>Mollusca</taxon>
        <taxon>Gastropoda</taxon>
        <taxon>Heterobranchia</taxon>
        <taxon>Euthyneura</taxon>
        <taxon>Panpulmonata</taxon>
        <taxon>Hygrophila</taxon>
        <taxon>Lymnaeoidea</taxon>
        <taxon>Lymnaeidae</taxon>
        <taxon>Lymnaea</taxon>
    </lineage>
</organism>
<dbReference type="InterPro" id="IPR026590">
    <property type="entry name" value="Ssirtuin_cat_dom"/>
</dbReference>
<dbReference type="PROSITE" id="PS50305">
    <property type="entry name" value="SIRTUIN"/>
    <property type="match status" value="1"/>
</dbReference>
<evidence type="ECO:0000313" key="7">
    <source>
        <dbReference type="Proteomes" id="UP001497497"/>
    </source>
</evidence>
<keyword evidence="7" id="KW-1185">Reference proteome</keyword>
<keyword evidence="3" id="KW-0479">Metal-binding</keyword>
<feature type="region of interest" description="Disordered" evidence="4">
    <location>
        <begin position="172"/>
        <end position="191"/>
    </location>
</feature>
<dbReference type="Pfam" id="PF02146">
    <property type="entry name" value="SIR2"/>
    <property type="match status" value="1"/>
</dbReference>
<feature type="compositionally biased region" description="Basic and acidic residues" evidence="4">
    <location>
        <begin position="172"/>
        <end position="182"/>
    </location>
</feature>
<evidence type="ECO:0000313" key="6">
    <source>
        <dbReference type="EMBL" id="CAL1541092.1"/>
    </source>
</evidence>
<dbReference type="AlphaFoldDB" id="A0AAV2I6X2"/>
<dbReference type="Proteomes" id="UP001497497">
    <property type="component" value="Unassembled WGS sequence"/>
</dbReference>
<accession>A0AAV2I6X2</accession>
<dbReference type="InterPro" id="IPR029035">
    <property type="entry name" value="DHS-like_NAD/FAD-binding_dom"/>
</dbReference>
<dbReference type="Gene3D" id="2.20.28.200">
    <property type="match status" value="1"/>
</dbReference>
<evidence type="ECO:0000256" key="2">
    <source>
        <dbReference type="ARBA" id="ARBA00023027"/>
    </source>
</evidence>
<feature type="active site" description="Proton acceptor" evidence="3">
    <location>
        <position position="243"/>
    </location>
</feature>
<dbReference type="Gene3D" id="3.40.50.1220">
    <property type="entry name" value="TPP-binding domain"/>
    <property type="match status" value="1"/>
</dbReference>
<gene>
    <name evidence="6" type="ORF">GSLYS_00014734001</name>
</gene>
<dbReference type="EMBL" id="CAXITT010000414">
    <property type="protein sequence ID" value="CAL1541092.1"/>
    <property type="molecule type" value="Genomic_DNA"/>
</dbReference>
<comment type="caution">
    <text evidence="6">The sequence shown here is derived from an EMBL/GenBank/DDBJ whole genome shotgun (WGS) entry which is preliminary data.</text>
</comment>
<dbReference type="GO" id="GO:0046872">
    <property type="term" value="F:metal ion binding"/>
    <property type="evidence" value="ECO:0007669"/>
    <property type="project" value="UniProtKB-KW"/>
</dbReference>
<evidence type="ECO:0000256" key="3">
    <source>
        <dbReference type="PROSITE-ProRule" id="PRU00236"/>
    </source>
</evidence>
<dbReference type="InterPro" id="IPR050134">
    <property type="entry name" value="NAD-dep_sirtuin_deacylases"/>
</dbReference>